<reference evidence="2" key="1">
    <citation type="submission" date="2021-03" db="EMBL/GenBank/DDBJ databases">
        <title>Chromosome level genome of the anhydrobiotic midge Polypedilum vanderplanki.</title>
        <authorList>
            <person name="Yoshida Y."/>
            <person name="Kikawada T."/>
            <person name="Gusev O."/>
        </authorList>
    </citation>
    <scope>NUCLEOTIDE SEQUENCE</scope>
    <source>
        <strain evidence="2">NIAS01</strain>
        <tissue evidence="2">Whole body or cell culture</tissue>
    </source>
</reference>
<comment type="caution">
    <text evidence="2">The sequence shown here is derived from an EMBL/GenBank/DDBJ whole genome shotgun (WGS) entry which is preliminary data.</text>
</comment>
<accession>A0A9J6CNQ7</accession>
<dbReference type="Proteomes" id="UP001107558">
    <property type="component" value="Chromosome 1"/>
</dbReference>
<organism evidence="2 3">
    <name type="scientific">Polypedilum vanderplanki</name>
    <name type="common">Sleeping chironomid midge</name>
    <dbReference type="NCBI Taxonomy" id="319348"/>
    <lineage>
        <taxon>Eukaryota</taxon>
        <taxon>Metazoa</taxon>
        <taxon>Ecdysozoa</taxon>
        <taxon>Arthropoda</taxon>
        <taxon>Hexapoda</taxon>
        <taxon>Insecta</taxon>
        <taxon>Pterygota</taxon>
        <taxon>Neoptera</taxon>
        <taxon>Endopterygota</taxon>
        <taxon>Diptera</taxon>
        <taxon>Nematocera</taxon>
        <taxon>Chironomoidea</taxon>
        <taxon>Chironomidae</taxon>
        <taxon>Chironominae</taxon>
        <taxon>Polypedilum</taxon>
        <taxon>Polypedilum</taxon>
    </lineage>
</organism>
<feature type="signal peptide" evidence="1">
    <location>
        <begin position="1"/>
        <end position="20"/>
    </location>
</feature>
<dbReference type="AlphaFoldDB" id="A0A9J6CNQ7"/>
<feature type="chain" id="PRO_5039922190" evidence="1">
    <location>
        <begin position="21"/>
        <end position="178"/>
    </location>
</feature>
<protein>
    <submittedName>
        <fullName evidence="2">Uncharacterized protein</fullName>
    </submittedName>
</protein>
<keyword evidence="3" id="KW-1185">Reference proteome</keyword>
<evidence type="ECO:0000256" key="1">
    <source>
        <dbReference type="SAM" id="SignalP"/>
    </source>
</evidence>
<gene>
    <name evidence="2" type="ORF">PVAND_012870</name>
</gene>
<sequence>MKMFFAGVIFVFCNFNSAFSADFNGYNYPTPTSTFHEEAAAENEVSGFICSNITCPTIPTIPAVICPTLPVIPQIECPKFEGFSCQCPEIPKVVCPTIPKVECPEIVCPEIPEVKCPSIDIPPLSCPPIPEIKCPELPQIPAIDCPTLPPVSVCTAKPTTCPPCPACPSNQYLPPNRK</sequence>
<keyword evidence="1" id="KW-0732">Signal</keyword>
<evidence type="ECO:0000313" key="2">
    <source>
        <dbReference type="EMBL" id="KAG5683597.1"/>
    </source>
</evidence>
<dbReference type="EMBL" id="JADBJN010000001">
    <property type="protein sequence ID" value="KAG5683597.1"/>
    <property type="molecule type" value="Genomic_DNA"/>
</dbReference>
<name>A0A9J6CNQ7_POLVA</name>
<evidence type="ECO:0000313" key="3">
    <source>
        <dbReference type="Proteomes" id="UP001107558"/>
    </source>
</evidence>
<proteinExistence type="predicted"/>